<evidence type="ECO:0000313" key="2">
    <source>
        <dbReference type="Proteomes" id="UP001620626"/>
    </source>
</evidence>
<comment type="caution">
    <text evidence="1">The sequence shown here is derived from an EMBL/GenBank/DDBJ whole genome shotgun (WGS) entry which is preliminary data.</text>
</comment>
<dbReference type="PANTHER" id="PTHR22898:SF3">
    <property type="entry name" value="ALPHA-1,2-FUCOSYLTRANSFERASE-RELATED"/>
    <property type="match status" value="1"/>
</dbReference>
<sequence length="395" mass="46491">MFKESFFQSFSPQSQQFKCFALFGMATLIFIWYSTVMHDTECFEIKWPKNGQKNGEILNKQNVEKEKQNDWSKMCKANQTEEENERLFPRDFDKYLFATWGGLCGGIGNQMWRFASLYGIGKPYGRKPIFKEDQKCEKAHGAHETEGENEIKKLFPFYASQIKYINPKEMENDTFYVQGFAPGCCSYEDPQKRAISRIKEKYIKIDGYYFQSYKFFENRRNEIRQIFQFGHELCETVGTYKSELFQDDHSHKFCVHVRIEDFKNFGIETKKDFAEQGIEFGFHYLKKTFNDISVVLMGVEKDFLNNLTINRQLIPKVYLPKEMPRGNDLAFATTACDSLLVTAQSSTFSWWIAYLMPDDATIFYNSKFEGTPYLRENFLAEWKPIKLTNGTMTFD</sequence>
<evidence type="ECO:0008006" key="3">
    <source>
        <dbReference type="Google" id="ProtNLM"/>
    </source>
</evidence>
<dbReference type="PANTHER" id="PTHR22898">
    <property type="entry name" value="UNCHARACTERIZED GLYCOSOL TRANSFERASE-RELATED"/>
    <property type="match status" value="1"/>
</dbReference>
<name>A0ABD2KR65_9BILA</name>
<dbReference type="EMBL" id="JBICBT010000684">
    <property type="protein sequence ID" value="KAL3105442.1"/>
    <property type="molecule type" value="Genomic_DNA"/>
</dbReference>
<reference evidence="1 2" key="1">
    <citation type="submission" date="2024-10" db="EMBL/GenBank/DDBJ databases">
        <authorList>
            <person name="Kim D."/>
        </authorList>
    </citation>
    <scope>NUCLEOTIDE SEQUENCE [LARGE SCALE GENOMIC DNA]</scope>
    <source>
        <strain evidence="1">BH-2024</strain>
    </source>
</reference>
<protein>
    <recommendedName>
        <fullName evidence="3">L-Fucosyltransferase</fullName>
    </recommendedName>
</protein>
<dbReference type="InterPro" id="IPR052501">
    <property type="entry name" value="Alpha-1-2_FucT"/>
</dbReference>
<dbReference type="AlphaFoldDB" id="A0ABD2KR65"/>
<keyword evidence="2" id="KW-1185">Reference proteome</keyword>
<accession>A0ABD2KR65</accession>
<dbReference type="Proteomes" id="UP001620626">
    <property type="component" value="Unassembled WGS sequence"/>
</dbReference>
<organism evidence="1 2">
    <name type="scientific">Heterodera trifolii</name>
    <dbReference type="NCBI Taxonomy" id="157864"/>
    <lineage>
        <taxon>Eukaryota</taxon>
        <taxon>Metazoa</taxon>
        <taxon>Ecdysozoa</taxon>
        <taxon>Nematoda</taxon>
        <taxon>Chromadorea</taxon>
        <taxon>Rhabditida</taxon>
        <taxon>Tylenchina</taxon>
        <taxon>Tylenchomorpha</taxon>
        <taxon>Tylenchoidea</taxon>
        <taxon>Heteroderidae</taxon>
        <taxon>Heteroderinae</taxon>
        <taxon>Heterodera</taxon>
    </lineage>
</organism>
<evidence type="ECO:0000313" key="1">
    <source>
        <dbReference type="EMBL" id="KAL3105442.1"/>
    </source>
</evidence>
<gene>
    <name evidence="1" type="ORF">niasHT_030310</name>
</gene>
<proteinExistence type="predicted"/>